<organism evidence="1 2">
    <name type="scientific">Russula earlei</name>
    <dbReference type="NCBI Taxonomy" id="71964"/>
    <lineage>
        <taxon>Eukaryota</taxon>
        <taxon>Fungi</taxon>
        <taxon>Dikarya</taxon>
        <taxon>Basidiomycota</taxon>
        <taxon>Agaricomycotina</taxon>
        <taxon>Agaricomycetes</taxon>
        <taxon>Russulales</taxon>
        <taxon>Russulaceae</taxon>
        <taxon>Russula</taxon>
    </lineage>
</organism>
<dbReference type="EMBL" id="JAGFNK010000009">
    <property type="protein sequence ID" value="KAI9512457.1"/>
    <property type="molecule type" value="Genomic_DNA"/>
</dbReference>
<reference evidence="1" key="1">
    <citation type="submission" date="2021-03" db="EMBL/GenBank/DDBJ databases">
        <title>Evolutionary priming and transition to the ectomycorrhizal habit in an iconic lineage of mushroom-forming fungi: is preadaptation a requirement?</title>
        <authorList>
            <consortium name="DOE Joint Genome Institute"/>
            <person name="Looney B.P."/>
            <person name="Miyauchi S."/>
            <person name="Morin E."/>
            <person name="Drula E."/>
            <person name="Courty P.E."/>
            <person name="Chicoki N."/>
            <person name="Fauchery L."/>
            <person name="Kohler A."/>
            <person name="Kuo A."/>
            <person name="LaButti K."/>
            <person name="Pangilinan J."/>
            <person name="Lipzen A."/>
            <person name="Riley R."/>
            <person name="Andreopoulos W."/>
            <person name="He G."/>
            <person name="Johnson J."/>
            <person name="Barry K.W."/>
            <person name="Grigoriev I.V."/>
            <person name="Nagy L."/>
            <person name="Hibbett D."/>
            <person name="Henrissat B."/>
            <person name="Matheny P.B."/>
            <person name="Labbe J."/>
            <person name="Martin A.F."/>
        </authorList>
    </citation>
    <scope>NUCLEOTIDE SEQUENCE</scope>
    <source>
        <strain evidence="1">BPL698</strain>
    </source>
</reference>
<proteinExistence type="predicted"/>
<keyword evidence="2" id="KW-1185">Reference proteome</keyword>
<accession>A0ACC0UMY4</accession>
<dbReference type="Proteomes" id="UP001207468">
    <property type="component" value="Unassembled WGS sequence"/>
</dbReference>
<protein>
    <submittedName>
        <fullName evidence="1">Uncharacterized protein</fullName>
    </submittedName>
</protein>
<evidence type="ECO:0000313" key="1">
    <source>
        <dbReference type="EMBL" id="KAI9512457.1"/>
    </source>
</evidence>
<sequence>MNLYPVLPRPQLRQLINHTEWFKRCDRATVVTGDRAIRFTLFDTRTTSRDLIAHLDGCFAFHRHREKFKPFGPPSRVRTTEVVTSTFSFSSRPSLCEYEAMPIVRGWQCAPGHGRALAILRRSTGAAQDEWQAEGGHDAYAGLDTGRSPAAPLVGLVLVYTTQSMRRDNMAGECQFDLRRAERDAKPLARCRASESLAGLRVYAAWPETALGLAPLDVTMERHACGSWHANRIWLATRRDERNPGPRDLNQIALRTGEAMEYETRDELEEDMP</sequence>
<comment type="caution">
    <text evidence="1">The sequence shown here is derived from an EMBL/GenBank/DDBJ whole genome shotgun (WGS) entry which is preliminary data.</text>
</comment>
<evidence type="ECO:0000313" key="2">
    <source>
        <dbReference type="Proteomes" id="UP001207468"/>
    </source>
</evidence>
<gene>
    <name evidence="1" type="ORF">F5148DRAFT_1146151</name>
</gene>
<name>A0ACC0UMY4_9AGAM</name>